<dbReference type="InterPro" id="IPR002898">
    <property type="entry name" value="MotA_ExbB_proton_chnl"/>
</dbReference>
<dbReference type="GO" id="GO:0017038">
    <property type="term" value="P:protein import"/>
    <property type="evidence" value="ECO:0007669"/>
    <property type="project" value="TreeGrafter"/>
</dbReference>
<evidence type="ECO:0000256" key="5">
    <source>
        <dbReference type="ARBA" id="ARBA00023136"/>
    </source>
</evidence>
<organism evidence="9 10">
    <name type="scientific">Ancylomarina longa</name>
    <dbReference type="NCBI Taxonomy" id="2487017"/>
    <lineage>
        <taxon>Bacteria</taxon>
        <taxon>Pseudomonadati</taxon>
        <taxon>Bacteroidota</taxon>
        <taxon>Bacteroidia</taxon>
        <taxon>Marinilabiliales</taxon>
        <taxon>Marinifilaceae</taxon>
        <taxon>Ancylomarina</taxon>
    </lineage>
</organism>
<dbReference type="RefSeq" id="WP_127343977.1">
    <property type="nucleotide sequence ID" value="NZ_RJJX01000013.1"/>
</dbReference>
<dbReference type="EMBL" id="RJJX01000013">
    <property type="protein sequence ID" value="RUT77947.1"/>
    <property type="molecule type" value="Genomic_DNA"/>
</dbReference>
<accession>A0A434AUD3</accession>
<sequence length="236" mass="25822">MNYLLIFAGIQNLAQSTTPINDKGAEATEISLNFIDLAFKGGWIMIPILVLSAIAMYIFFERYYAIRKAAKKDSNFMNRIRDYIHDGKIDSAVALCDSNNTPVSRMISKGIKRIGRPLNDVNAAIENIGNLEVSKLEKNLPTLATVAGAAPMIGFLGTVMGMIQAFYDMSNAGNNIDISLLSNGIYTAMVTTVAGLIVGIIAYFAYNILVAKVEKVVFNMEATTTEFMDLLNEPIK</sequence>
<evidence type="ECO:0000256" key="6">
    <source>
        <dbReference type="RuleBase" id="RU004057"/>
    </source>
</evidence>
<comment type="caution">
    <text evidence="9">The sequence shown here is derived from an EMBL/GenBank/DDBJ whole genome shotgun (WGS) entry which is preliminary data.</text>
</comment>
<evidence type="ECO:0000259" key="8">
    <source>
        <dbReference type="Pfam" id="PF01618"/>
    </source>
</evidence>
<comment type="subcellular location">
    <subcellularLocation>
        <location evidence="1">Cell membrane</location>
        <topology evidence="1">Multi-pass membrane protein</topology>
    </subcellularLocation>
    <subcellularLocation>
        <location evidence="6">Membrane</location>
        <topology evidence="6">Multi-pass membrane protein</topology>
    </subcellularLocation>
</comment>
<evidence type="ECO:0000256" key="1">
    <source>
        <dbReference type="ARBA" id="ARBA00004651"/>
    </source>
</evidence>
<keyword evidence="6" id="KW-0813">Transport</keyword>
<keyword evidence="10" id="KW-1185">Reference proteome</keyword>
<keyword evidence="6" id="KW-0653">Protein transport</keyword>
<evidence type="ECO:0000256" key="7">
    <source>
        <dbReference type="SAM" id="Phobius"/>
    </source>
</evidence>
<keyword evidence="3 7" id="KW-0812">Transmembrane</keyword>
<dbReference type="PANTHER" id="PTHR30625">
    <property type="entry name" value="PROTEIN TOLQ"/>
    <property type="match status" value="1"/>
</dbReference>
<feature type="transmembrane region" description="Helical" evidence="7">
    <location>
        <begin position="40"/>
        <end position="60"/>
    </location>
</feature>
<evidence type="ECO:0000313" key="9">
    <source>
        <dbReference type="EMBL" id="RUT77947.1"/>
    </source>
</evidence>
<dbReference type="AlphaFoldDB" id="A0A434AUD3"/>
<protein>
    <submittedName>
        <fullName evidence="9">MotA/TolQ/ExbB proton channel family protein</fullName>
    </submittedName>
</protein>
<evidence type="ECO:0000256" key="3">
    <source>
        <dbReference type="ARBA" id="ARBA00022692"/>
    </source>
</evidence>
<keyword evidence="5 7" id="KW-0472">Membrane</keyword>
<comment type="similarity">
    <text evidence="6">Belongs to the exbB/tolQ family.</text>
</comment>
<dbReference type="OrthoDB" id="4045at2"/>
<keyword evidence="2" id="KW-1003">Cell membrane</keyword>
<dbReference type="InterPro" id="IPR050790">
    <property type="entry name" value="ExbB/TolQ_transport"/>
</dbReference>
<dbReference type="PANTHER" id="PTHR30625:SF17">
    <property type="entry name" value="TOLQ-RELATED"/>
    <property type="match status" value="1"/>
</dbReference>
<reference evidence="9 10" key="1">
    <citation type="submission" date="2018-11" db="EMBL/GenBank/DDBJ databases">
        <title>Parancylomarina longa gen. nov., sp. nov., isolated from sediments of southern Okinawa.</title>
        <authorList>
            <person name="Fu T."/>
        </authorList>
    </citation>
    <scope>NUCLEOTIDE SEQUENCE [LARGE SCALE GENOMIC DNA]</scope>
    <source>
        <strain evidence="9 10">T3-2 S1-C</strain>
    </source>
</reference>
<dbReference type="Pfam" id="PF01618">
    <property type="entry name" value="MotA_ExbB"/>
    <property type="match status" value="1"/>
</dbReference>
<feature type="transmembrane region" description="Helical" evidence="7">
    <location>
        <begin position="143"/>
        <end position="165"/>
    </location>
</feature>
<dbReference type="GO" id="GO:0005886">
    <property type="term" value="C:plasma membrane"/>
    <property type="evidence" value="ECO:0007669"/>
    <property type="project" value="UniProtKB-SubCell"/>
</dbReference>
<feature type="transmembrane region" description="Helical" evidence="7">
    <location>
        <begin position="185"/>
        <end position="206"/>
    </location>
</feature>
<name>A0A434AUD3_9BACT</name>
<evidence type="ECO:0000313" key="10">
    <source>
        <dbReference type="Proteomes" id="UP000282985"/>
    </source>
</evidence>
<proteinExistence type="inferred from homology"/>
<feature type="domain" description="MotA/TolQ/ExbB proton channel" evidence="8">
    <location>
        <begin position="100"/>
        <end position="221"/>
    </location>
</feature>
<dbReference type="Proteomes" id="UP000282985">
    <property type="component" value="Unassembled WGS sequence"/>
</dbReference>
<keyword evidence="4 7" id="KW-1133">Transmembrane helix</keyword>
<evidence type="ECO:0000256" key="4">
    <source>
        <dbReference type="ARBA" id="ARBA00022989"/>
    </source>
</evidence>
<evidence type="ECO:0000256" key="2">
    <source>
        <dbReference type="ARBA" id="ARBA00022475"/>
    </source>
</evidence>
<gene>
    <name evidence="9" type="ORF">DLK05_10740</name>
</gene>